<evidence type="ECO:0000313" key="1">
    <source>
        <dbReference type="EMBL" id="QBZ71294.1"/>
    </source>
</evidence>
<keyword evidence="2" id="KW-1185">Reference proteome</keyword>
<dbReference type="InterPro" id="IPR056982">
    <property type="entry name" value="Phage_ProQ_C-like"/>
</dbReference>
<gene>
    <name evidence="1" type="ORF">RP180_39</name>
</gene>
<name>A0A4D6DYB1_9CAUD</name>
<reference evidence="2" key="1">
    <citation type="submission" date="2019-04" db="EMBL/GenBank/DDBJ databases">
        <authorList>
            <person name="Morozova V.V."/>
            <person name="Tikunov A.Y."/>
            <person name="Fofanov M.V."/>
            <person name="Tikunova N.V."/>
        </authorList>
    </citation>
    <scope>NUCLEOTIDE SEQUENCE [LARGE SCALE GENOMIC DNA]</scope>
</reference>
<dbReference type="Proteomes" id="UP000296988">
    <property type="component" value="Segment"/>
</dbReference>
<accession>A0A4D6DYB1</accession>
<protein>
    <submittedName>
        <fullName evidence="1">Uncharacterized protein</fullName>
    </submittedName>
</protein>
<dbReference type="Pfam" id="PF24203">
    <property type="entry name" value="Phage_ProQ_C_like"/>
    <property type="match status" value="1"/>
</dbReference>
<dbReference type="EMBL" id="MK737937">
    <property type="protein sequence ID" value="QBZ71294.1"/>
    <property type="molecule type" value="Genomic_DNA"/>
</dbReference>
<proteinExistence type="predicted"/>
<organism evidence="1 2">
    <name type="scientific">Raoultella phage RP180</name>
    <dbReference type="NCBI Taxonomy" id="2565500"/>
    <lineage>
        <taxon>Viruses</taxon>
        <taxon>Duplodnaviria</taxon>
        <taxon>Heunggongvirae</taxon>
        <taxon>Uroviricota</taxon>
        <taxon>Caudoviricetes</taxon>
        <taxon>Sarkviridae</taxon>
        <taxon>Guernseyvirinae</taxon>
        <taxon>Kagunavirus</taxon>
        <taxon>Kagunavirus RP180</taxon>
    </lineage>
</organism>
<evidence type="ECO:0000313" key="2">
    <source>
        <dbReference type="Proteomes" id="UP000296988"/>
    </source>
</evidence>
<sequence>MGEQGMTDKWWLNLRSGDKVYTVGDRRKNSGTATVIQNGKKYIHIAHEARALRVNKSSGRLDDYPKTLIYKSEKHHMVAVDARRKFAGMLQQLSDLHRDDSFIPTEEQLQALNLYLESLG</sequence>